<evidence type="ECO:0000313" key="2">
    <source>
        <dbReference type="Proteomes" id="UP000020681"/>
    </source>
</evidence>
<organism evidence="1 2">
    <name type="scientific">Mycobacterium ulcerans str. Harvey</name>
    <dbReference type="NCBI Taxonomy" id="1299332"/>
    <lineage>
        <taxon>Bacteria</taxon>
        <taxon>Bacillati</taxon>
        <taxon>Actinomycetota</taxon>
        <taxon>Actinomycetes</taxon>
        <taxon>Mycobacteriales</taxon>
        <taxon>Mycobacteriaceae</taxon>
        <taxon>Mycobacterium</taxon>
        <taxon>Mycobacterium ulcerans group</taxon>
    </lineage>
</organism>
<proteinExistence type="predicted"/>
<accession>A0ABN0R8U9</accession>
<reference evidence="1 2" key="1">
    <citation type="submission" date="2014-01" db="EMBL/GenBank/DDBJ databases">
        <authorList>
            <person name="Dobos K."/>
            <person name="Lenaerts A."/>
            <person name="Ordway D."/>
            <person name="DeGroote M.A."/>
            <person name="Parker T."/>
            <person name="Sizemore C."/>
            <person name="Tallon L.J."/>
            <person name="Sadzewicz L.K."/>
            <person name="Sengamalay N."/>
            <person name="Fraser C.M."/>
            <person name="Hine E."/>
            <person name="Shefchek K.A."/>
            <person name="Das S.P."/>
            <person name="Tettelin H."/>
        </authorList>
    </citation>
    <scope>NUCLEOTIDE SEQUENCE [LARGE SCALE GENOMIC DNA]</scope>
    <source>
        <strain evidence="1 2">Harvey</strain>
    </source>
</reference>
<comment type="caution">
    <text evidence="1">The sequence shown here is derived from an EMBL/GenBank/DDBJ whole genome shotgun (WGS) entry which is preliminary data.</text>
</comment>
<evidence type="ECO:0000313" key="1">
    <source>
        <dbReference type="EMBL" id="EUA93612.1"/>
    </source>
</evidence>
<protein>
    <submittedName>
        <fullName evidence="1">Uncharacterized protein</fullName>
    </submittedName>
</protein>
<name>A0ABN0R8U9_MYCUL</name>
<keyword evidence="2" id="KW-1185">Reference proteome</keyword>
<gene>
    <name evidence="1" type="ORF">I551_9157</name>
</gene>
<dbReference type="Proteomes" id="UP000020681">
    <property type="component" value="Unassembled WGS sequence"/>
</dbReference>
<sequence>MVLGAWGALIPFVGPSFDFGYTPATRGPPPAAGWRCCLAS</sequence>
<dbReference type="EMBL" id="JAOL01000056">
    <property type="protein sequence ID" value="EUA93612.1"/>
    <property type="molecule type" value="Genomic_DNA"/>
</dbReference>